<feature type="transmembrane region" description="Helical" evidence="3">
    <location>
        <begin position="249"/>
        <end position="267"/>
    </location>
</feature>
<evidence type="ECO:0000256" key="1">
    <source>
        <dbReference type="ARBA" id="ARBA00004370"/>
    </source>
</evidence>
<gene>
    <name evidence="5" type="ORF">ACFSJF_17145</name>
</gene>
<feature type="transmembrane region" description="Helical" evidence="3">
    <location>
        <begin position="188"/>
        <end position="210"/>
    </location>
</feature>
<dbReference type="GO" id="GO:0016746">
    <property type="term" value="F:acyltransferase activity"/>
    <property type="evidence" value="ECO:0007669"/>
    <property type="project" value="UniProtKB-KW"/>
</dbReference>
<feature type="transmembrane region" description="Helical" evidence="3">
    <location>
        <begin position="128"/>
        <end position="149"/>
    </location>
</feature>
<keyword evidence="3" id="KW-0812">Transmembrane</keyword>
<dbReference type="Pfam" id="PF01757">
    <property type="entry name" value="Acyl_transf_3"/>
    <property type="match status" value="1"/>
</dbReference>
<protein>
    <submittedName>
        <fullName evidence="5">Acyltransferase family protein</fullName>
    </submittedName>
</protein>
<feature type="transmembrane region" description="Helical" evidence="3">
    <location>
        <begin position="83"/>
        <end position="105"/>
    </location>
</feature>
<evidence type="ECO:0000256" key="3">
    <source>
        <dbReference type="SAM" id="Phobius"/>
    </source>
</evidence>
<feature type="domain" description="Acyltransferase 3" evidence="4">
    <location>
        <begin position="18"/>
        <end position="332"/>
    </location>
</feature>
<feature type="transmembrane region" description="Helical" evidence="3">
    <location>
        <begin position="43"/>
        <end position="62"/>
    </location>
</feature>
<feature type="transmembrane region" description="Helical" evidence="3">
    <location>
        <begin position="21"/>
        <end position="37"/>
    </location>
</feature>
<reference evidence="6" key="1">
    <citation type="journal article" date="2019" name="Int. J. Syst. Evol. Microbiol.">
        <title>The Global Catalogue of Microorganisms (GCM) 10K type strain sequencing project: providing services to taxonomists for standard genome sequencing and annotation.</title>
        <authorList>
            <consortium name="The Broad Institute Genomics Platform"/>
            <consortium name="The Broad Institute Genome Sequencing Center for Infectious Disease"/>
            <person name="Wu L."/>
            <person name="Ma J."/>
        </authorList>
    </citation>
    <scope>NUCLEOTIDE SEQUENCE [LARGE SCALE GENOMIC DNA]</scope>
    <source>
        <strain evidence="6">R28</strain>
    </source>
</reference>
<feature type="transmembrane region" description="Helical" evidence="3">
    <location>
        <begin position="217"/>
        <end position="237"/>
    </location>
</feature>
<evidence type="ECO:0000256" key="2">
    <source>
        <dbReference type="ARBA" id="ARBA00007400"/>
    </source>
</evidence>
<accession>A0ABW4W2J5</accession>
<dbReference type="Proteomes" id="UP001597383">
    <property type="component" value="Unassembled WGS sequence"/>
</dbReference>
<evidence type="ECO:0000259" key="4">
    <source>
        <dbReference type="Pfam" id="PF01757"/>
    </source>
</evidence>
<name>A0ABW4W2J5_9BACI</name>
<dbReference type="EMBL" id="JBHUHQ010000021">
    <property type="protein sequence ID" value="MFD2046007.1"/>
    <property type="molecule type" value="Genomic_DNA"/>
</dbReference>
<evidence type="ECO:0000313" key="6">
    <source>
        <dbReference type="Proteomes" id="UP001597383"/>
    </source>
</evidence>
<keyword evidence="6" id="KW-1185">Reference proteome</keyword>
<comment type="similarity">
    <text evidence="2">Belongs to the acyltransferase 3 family.</text>
</comment>
<keyword evidence="5" id="KW-0808">Transferase</keyword>
<evidence type="ECO:0000313" key="5">
    <source>
        <dbReference type="EMBL" id="MFD2046007.1"/>
    </source>
</evidence>
<comment type="subcellular location">
    <subcellularLocation>
        <location evidence="1">Membrane</location>
    </subcellularLocation>
</comment>
<feature type="transmembrane region" description="Helical" evidence="3">
    <location>
        <begin position="279"/>
        <end position="300"/>
    </location>
</feature>
<feature type="transmembrane region" description="Helical" evidence="3">
    <location>
        <begin position="320"/>
        <end position="337"/>
    </location>
</feature>
<dbReference type="RefSeq" id="WP_377559128.1">
    <property type="nucleotide sequence ID" value="NZ_JBHUHQ010000021.1"/>
</dbReference>
<keyword evidence="3" id="KW-0472">Membrane</keyword>
<organism evidence="5 6">
    <name type="scientific">Ornithinibacillus salinisoli</name>
    <dbReference type="NCBI Taxonomy" id="1848459"/>
    <lineage>
        <taxon>Bacteria</taxon>
        <taxon>Bacillati</taxon>
        <taxon>Bacillota</taxon>
        <taxon>Bacilli</taxon>
        <taxon>Bacillales</taxon>
        <taxon>Bacillaceae</taxon>
        <taxon>Ornithinibacillus</taxon>
    </lineage>
</organism>
<keyword evidence="5" id="KW-0012">Acyltransferase</keyword>
<proteinExistence type="inferred from homology"/>
<dbReference type="InterPro" id="IPR002656">
    <property type="entry name" value="Acyl_transf_3_dom"/>
</dbReference>
<keyword evidence="3" id="KW-1133">Transmembrane helix</keyword>
<feature type="transmembrane region" description="Helical" evidence="3">
    <location>
        <begin position="156"/>
        <end position="176"/>
    </location>
</feature>
<sequence>MTTRRALYLNYVIKRDVRIDILRALAIFCIILAHTAPIETIFIIRNFDVTLMAFLMGASFYLSNQKHGGYAYGNYLIKRFNRLVLPAWKFLVCFFILFYVLSLLLSESFYFSYENILKSFLMIQGETYMWILAVFFMVALVSPFVLQISNRIKSNLVYFIMLVGAYLTYHYIIIIFNESISNTQIQELFQNFIVNGIGYSLVAAIGIRLYKIDKNKLLLISSLFLLLFITLSIYHDFTPIQTFKYPPSIYYFSYGLFVSMLLFYLLSFDKIKSMFNFKFTIWLSTNSLLLYYYHTIPIYLLKFQGDYLPKWIEMNFVTRFIFLFGFALVMVFIHNIVKKKIPKTKHS</sequence>
<comment type="caution">
    <text evidence="5">The sequence shown here is derived from an EMBL/GenBank/DDBJ whole genome shotgun (WGS) entry which is preliminary data.</text>
</comment>